<keyword evidence="5" id="KW-0040">ANK repeat</keyword>
<dbReference type="Pfam" id="PF00856">
    <property type="entry name" value="SET"/>
    <property type="match status" value="1"/>
</dbReference>
<evidence type="ECO:0000256" key="1">
    <source>
        <dbReference type="ARBA" id="ARBA00004286"/>
    </source>
</evidence>
<dbReference type="InterPro" id="IPR046341">
    <property type="entry name" value="SET_dom_sf"/>
</dbReference>
<dbReference type="PRINTS" id="PR01415">
    <property type="entry name" value="ANKYRIN"/>
</dbReference>
<name>A0A9N9MBE6_9CUCU</name>
<dbReference type="Pfam" id="PF12796">
    <property type="entry name" value="Ank_2"/>
    <property type="match status" value="3"/>
</dbReference>
<feature type="repeat" description="ANK" evidence="5">
    <location>
        <begin position="139"/>
        <end position="161"/>
    </location>
</feature>
<dbReference type="PROSITE" id="PS50088">
    <property type="entry name" value="ANK_REPEAT"/>
    <property type="match status" value="5"/>
</dbReference>
<dbReference type="Pfam" id="PF05033">
    <property type="entry name" value="Pre-SET"/>
    <property type="match status" value="1"/>
</dbReference>
<dbReference type="Gene3D" id="2.170.270.10">
    <property type="entry name" value="SET domain"/>
    <property type="match status" value="1"/>
</dbReference>
<keyword evidence="2" id="KW-0158">Chromosome</keyword>
<evidence type="ECO:0000256" key="2">
    <source>
        <dbReference type="ARBA" id="ARBA00022454"/>
    </source>
</evidence>
<feature type="repeat" description="ANK" evidence="5">
    <location>
        <begin position="73"/>
        <end position="105"/>
    </location>
</feature>
<keyword evidence="3" id="KW-0808">Transferase</keyword>
<evidence type="ECO:0000256" key="4">
    <source>
        <dbReference type="ARBA" id="ARBA00022691"/>
    </source>
</evidence>
<dbReference type="InterPro" id="IPR002110">
    <property type="entry name" value="Ankyrin_rpt"/>
</dbReference>
<evidence type="ECO:0000313" key="9">
    <source>
        <dbReference type="Proteomes" id="UP001152799"/>
    </source>
</evidence>
<dbReference type="PANTHER" id="PTHR46307">
    <property type="entry name" value="G9A, ISOFORM B"/>
    <property type="match status" value="1"/>
</dbReference>
<dbReference type="Proteomes" id="UP001152799">
    <property type="component" value="Chromosome 1"/>
</dbReference>
<keyword evidence="9" id="KW-1185">Reference proteome</keyword>
<reference evidence="8" key="1">
    <citation type="submission" date="2022-01" db="EMBL/GenBank/DDBJ databases">
        <authorList>
            <person name="King R."/>
        </authorList>
    </citation>
    <scope>NUCLEOTIDE SEQUENCE</scope>
</reference>
<evidence type="ECO:0000256" key="3">
    <source>
        <dbReference type="ARBA" id="ARBA00022603"/>
    </source>
</evidence>
<comment type="subcellular location">
    <subcellularLocation>
        <location evidence="1">Chromosome</location>
    </subcellularLocation>
</comment>
<dbReference type="SUPFAM" id="SSF48403">
    <property type="entry name" value="Ankyrin repeat"/>
    <property type="match status" value="1"/>
</dbReference>
<dbReference type="PROSITE" id="PS50297">
    <property type="entry name" value="ANK_REP_REGION"/>
    <property type="match status" value="4"/>
</dbReference>
<dbReference type="PROSITE" id="PS50867">
    <property type="entry name" value="PRE_SET"/>
    <property type="match status" value="1"/>
</dbReference>
<dbReference type="InterPro" id="IPR007728">
    <property type="entry name" value="Pre-SET_dom"/>
</dbReference>
<dbReference type="InterPro" id="IPR036770">
    <property type="entry name" value="Ankyrin_rpt-contain_sf"/>
</dbReference>
<dbReference type="GO" id="GO:0002039">
    <property type="term" value="F:p53 binding"/>
    <property type="evidence" value="ECO:0007669"/>
    <property type="project" value="InterPro"/>
</dbReference>
<dbReference type="OrthoDB" id="616263at2759"/>
<evidence type="ECO:0000256" key="5">
    <source>
        <dbReference type="PROSITE-ProRule" id="PRU00023"/>
    </source>
</evidence>
<dbReference type="InterPro" id="IPR043550">
    <property type="entry name" value="EHMT1/EHMT2"/>
</dbReference>
<dbReference type="GO" id="GO:0000785">
    <property type="term" value="C:chromatin"/>
    <property type="evidence" value="ECO:0007669"/>
    <property type="project" value="TreeGrafter"/>
</dbReference>
<evidence type="ECO:0000259" key="7">
    <source>
        <dbReference type="PROSITE" id="PS50867"/>
    </source>
</evidence>
<organism evidence="8 9">
    <name type="scientific">Ceutorhynchus assimilis</name>
    <name type="common">cabbage seed weevil</name>
    <dbReference type="NCBI Taxonomy" id="467358"/>
    <lineage>
        <taxon>Eukaryota</taxon>
        <taxon>Metazoa</taxon>
        <taxon>Ecdysozoa</taxon>
        <taxon>Arthropoda</taxon>
        <taxon>Hexapoda</taxon>
        <taxon>Insecta</taxon>
        <taxon>Pterygota</taxon>
        <taxon>Neoptera</taxon>
        <taxon>Endopterygota</taxon>
        <taxon>Coleoptera</taxon>
        <taxon>Polyphaga</taxon>
        <taxon>Cucujiformia</taxon>
        <taxon>Curculionidae</taxon>
        <taxon>Ceutorhynchinae</taxon>
        <taxon>Ceutorhynchus</taxon>
    </lineage>
</organism>
<feature type="domain" description="Pre-SET" evidence="7">
    <location>
        <begin position="362"/>
        <end position="428"/>
    </location>
</feature>
<dbReference type="SUPFAM" id="SSF82199">
    <property type="entry name" value="SET domain"/>
    <property type="match status" value="1"/>
</dbReference>
<feature type="repeat" description="ANK" evidence="5">
    <location>
        <begin position="209"/>
        <end position="241"/>
    </location>
</feature>
<dbReference type="InterPro" id="IPR001214">
    <property type="entry name" value="SET_dom"/>
</dbReference>
<dbReference type="Gene3D" id="1.25.40.20">
    <property type="entry name" value="Ankyrin repeat-containing domain"/>
    <property type="match status" value="2"/>
</dbReference>
<evidence type="ECO:0000313" key="8">
    <source>
        <dbReference type="EMBL" id="CAG9760116.1"/>
    </source>
</evidence>
<dbReference type="SMART" id="SM00317">
    <property type="entry name" value="SET"/>
    <property type="match status" value="1"/>
</dbReference>
<feature type="repeat" description="ANK" evidence="5">
    <location>
        <begin position="176"/>
        <end position="208"/>
    </location>
</feature>
<dbReference type="SMART" id="SM00248">
    <property type="entry name" value="ANK"/>
    <property type="match status" value="7"/>
</dbReference>
<dbReference type="PROSITE" id="PS50280">
    <property type="entry name" value="SET"/>
    <property type="match status" value="1"/>
</dbReference>
<evidence type="ECO:0000259" key="6">
    <source>
        <dbReference type="PROSITE" id="PS50280"/>
    </source>
</evidence>
<keyword evidence="3" id="KW-0489">Methyltransferase</keyword>
<dbReference type="GO" id="GO:0008270">
    <property type="term" value="F:zinc ion binding"/>
    <property type="evidence" value="ECO:0007669"/>
    <property type="project" value="InterPro"/>
</dbReference>
<gene>
    <name evidence="8" type="ORF">CEUTPL_LOCUS852</name>
</gene>
<feature type="domain" description="SET" evidence="6">
    <location>
        <begin position="431"/>
        <end position="548"/>
    </location>
</feature>
<dbReference type="AlphaFoldDB" id="A0A9N9MBE6"/>
<dbReference type="GO" id="GO:0032259">
    <property type="term" value="P:methylation"/>
    <property type="evidence" value="ECO:0007669"/>
    <property type="project" value="UniProtKB-KW"/>
</dbReference>
<feature type="repeat" description="ANK" evidence="5">
    <location>
        <begin position="242"/>
        <end position="274"/>
    </location>
</feature>
<protein>
    <submittedName>
        <fullName evidence="8">Uncharacterized protein</fullName>
    </submittedName>
</protein>
<dbReference type="EMBL" id="OU892277">
    <property type="protein sequence ID" value="CAG9760116.1"/>
    <property type="molecule type" value="Genomic_DNA"/>
</dbReference>
<keyword evidence="4" id="KW-0949">S-adenosyl-L-methionine</keyword>
<dbReference type="SMART" id="SM00468">
    <property type="entry name" value="PreSET"/>
    <property type="match status" value="1"/>
</dbReference>
<proteinExistence type="predicted"/>
<accession>A0A9N9MBE6</accession>
<dbReference type="GO" id="GO:0000122">
    <property type="term" value="P:negative regulation of transcription by RNA polymerase II"/>
    <property type="evidence" value="ECO:0007669"/>
    <property type="project" value="TreeGrafter"/>
</dbReference>
<dbReference type="GO" id="GO:0046974">
    <property type="term" value="F:histone H3K9 methyltransferase activity"/>
    <property type="evidence" value="ECO:0007669"/>
    <property type="project" value="TreeGrafter"/>
</dbReference>
<sequence>MTSKEKKGNQIIPIIDLKEIENLKSRIHEEIDCDETKLLISLIKALANNDVGKVAIILEKGSCNANRRLPEYCNGTLLHLAASTGNVQIAYLLILNQIDINVLNSAQNSALMVAIKAEKNEMIQYLVHAGADLTLKGIDGMTCLHVAAEYGNLEACKVILDSSFAHKNFVNLQDDNGWTPLAWACDYNFFDIAKYFISNGADINIRDVQHNVPLHWAAFKGNTQVVELLLSFNADINVQNVHGDTPLHLSARDDHYNCVIMLLSRKADVSTINSDNSTALNSSVANGLCFSTLKLATELNLKDKSKATGLLSSDISRGRELNPIPCYNNVDNEKEPNEYTYITKNCQSSNSFQIDTKLPTIKSCTCVDICKSTECNCAKLSLKCWYNQGKLIPDFNLVGEEDSPTIFECNDFCTCNAILCNNRLVQKSSTERFELLRTTKKGWSVKTLSFIPMGNYVCEYIGEILTDMEADRREDDAYLFDLDNKDTDSFCIDAKFYGNFSRFINHSCEPNLHPVKVFVEHHDRRFPRIALFAKNNIEANQELSFDYGERFWQVKRKWFTCECGTSSCKYSKDTIGATLGLRGARKKKCPVSKKRRKQK</sequence>
<dbReference type="GO" id="GO:0005634">
    <property type="term" value="C:nucleus"/>
    <property type="evidence" value="ECO:0007669"/>
    <property type="project" value="InterPro"/>
</dbReference>
<dbReference type="PANTHER" id="PTHR46307:SF4">
    <property type="entry name" value="G9A, ISOFORM B"/>
    <property type="match status" value="1"/>
</dbReference>